<dbReference type="NCBIfam" id="TIGR04256">
    <property type="entry name" value="GxxExxY"/>
    <property type="match status" value="1"/>
</dbReference>
<dbReference type="Proteomes" id="UP000216605">
    <property type="component" value="Unassembled WGS sequence"/>
</dbReference>
<dbReference type="Pfam" id="PF13366">
    <property type="entry name" value="PDDEXK_3"/>
    <property type="match status" value="1"/>
</dbReference>
<sequence length="125" mass="14172">MTENELSKVIVDTCYHIHVTLGPGLLESVYEAILYYELVKQGLKVDRQKPLPLVWDDLKMDVGYRADLIVEDKVLIEIKSVEQIAPVHPKQVLTYLKISGCKLGLLINFNEPLIKTGITRVVNNL</sequence>
<reference evidence="1 2" key="1">
    <citation type="submission" date="2017-07" db="EMBL/GenBank/DDBJ databases">
        <title>Flavobacterium cyanobacteriorum sp. nov., isolated from cyanobacterial aggregates in a eutrophic lake.</title>
        <authorList>
            <person name="Cai H."/>
        </authorList>
    </citation>
    <scope>NUCLEOTIDE SEQUENCE [LARGE SCALE GENOMIC DNA]</scope>
    <source>
        <strain evidence="1 2">TH021</strain>
    </source>
</reference>
<evidence type="ECO:0000313" key="1">
    <source>
        <dbReference type="EMBL" id="OYQ38156.1"/>
    </source>
</evidence>
<organism evidence="1 2">
    <name type="scientific">Flavobacterium cyanobacteriorum</name>
    <dbReference type="NCBI Taxonomy" id="2022802"/>
    <lineage>
        <taxon>Bacteria</taxon>
        <taxon>Pseudomonadati</taxon>
        <taxon>Bacteroidota</taxon>
        <taxon>Flavobacteriia</taxon>
        <taxon>Flavobacteriales</taxon>
        <taxon>Flavobacteriaceae</taxon>
        <taxon>Flavobacterium</taxon>
    </lineage>
</organism>
<dbReference type="InterPro" id="IPR026350">
    <property type="entry name" value="GxxExxY"/>
</dbReference>
<gene>
    <name evidence="1" type="ORF">CHU92_06415</name>
</gene>
<dbReference type="OrthoDB" id="1119698at2"/>
<proteinExistence type="predicted"/>
<dbReference type="EMBL" id="NOXV01000232">
    <property type="protein sequence ID" value="OYQ38156.1"/>
    <property type="molecule type" value="Genomic_DNA"/>
</dbReference>
<evidence type="ECO:0000313" key="2">
    <source>
        <dbReference type="Proteomes" id="UP000216605"/>
    </source>
</evidence>
<dbReference type="AlphaFoldDB" id="A0A255Z9N7"/>
<accession>A0A255Z9N7</accession>
<comment type="caution">
    <text evidence="1">The sequence shown here is derived from an EMBL/GenBank/DDBJ whole genome shotgun (WGS) entry which is preliminary data.</text>
</comment>
<dbReference type="RefSeq" id="WP_094413759.1">
    <property type="nucleotide sequence ID" value="NZ_NOXV01000232.1"/>
</dbReference>
<name>A0A255Z9N7_9FLAO</name>
<keyword evidence="2" id="KW-1185">Reference proteome</keyword>
<protein>
    <submittedName>
        <fullName evidence="1">GxxExxY protein</fullName>
    </submittedName>
</protein>